<evidence type="ECO:0008006" key="2">
    <source>
        <dbReference type="Google" id="ProtNLM"/>
    </source>
</evidence>
<protein>
    <recommendedName>
        <fullName evidence="2">Methyltransferase type 11 domain-containing protein</fullName>
    </recommendedName>
</protein>
<dbReference type="InterPro" id="IPR029063">
    <property type="entry name" value="SAM-dependent_MTases_sf"/>
</dbReference>
<sequence>IKALYNQNIRSISINLDPEAVDKIRKKGFEAICARAEEIGEKYNIIANIFLCFETLEHLMNPTEFLYKLAQTNCDLLVITVPYLKSSRIGLHQIRNLNKQNLSRKKIMSAENTHIFELSPEDLQLLFKFAGWSVVFERIYLQYPKKHWLRITKWYWRMFDFEGFYGVILKRDSTWSKLYTGW</sequence>
<dbReference type="Gene3D" id="3.40.50.150">
    <property type="entry name" value="Vaccinia Virus protein VP39"/>
    <property type="match status" value="1"/>
</dbReference>
<gene>
    <name evidence="1" type="ORF">S01H1_57329</name>
</gene>
<dbReference type="SUPFAM" id="SSF53335">
    <property type="entry name" value="S-adenosyl-L-methionine-dependent methyltransferases"/>
    <property type="match status" value="1"/>
</dbReference>
<accession>X0W454</accession>
<feature type="non-terminal residue" evidence="1">
    <location>
        <position position="1"/>
    </location>
</feature>
<evidence type="ECO:0000313" key="1">
    <source>
        <dbReference type="EMBL" id="GAG25629.1"/>
    </source>
</evidence>
<dbReference type="EMBL" id="BARS01037381">
    <property type="protein sequence ID" value="GAG25629.1"/>
    <property type="molecule type" value="Genomic_DNA"/>
</dbReference>
<organism evidence="1">
    <name type="scientific">marine sediment metagenome</name>
    <dbReference type="NCBI Taxonomy" id="412755"/>
    <lineage>
        <taxon>unclassified sequences</taxon>
        <taxon>metagenomes</taxon>
        <taxon>ecological metagenomes</taxon>
    </lineage>
</organism>
<dbReference type="AlphaFoldDB" id="X0W454"/>
<proteinExistence type="predicted"/>
<name>X0W454_9ZZZZ</name>
<reference evidence="1" key="1">
    <citation type="journal article" date="2014" name="Front. Microbiol.">
        <title>High frequency of phylogenetically diverse reductive dehalogenase-homologous genes in deep subseafloor sedimentary metagenomes.</title>
        <authorList>
            <person name="Kawai M."/>
            <person name="Futagami T."/>
            <person name="Toyoda A."/>
            <person name="Takaki Y."/>
            <person name="Nishi S."/>
            <person name="Hori S."/>
            <person name="Arai W."/>
            <person name="Tsubouchi T."/>
            <person name="Morono Y."/>
            <person name="Uchiyama I."/>
            <person name="Ito T."/>
            <person name="Fujiyama A."/>
            <person name="Inagaki F."/>
            <person name="Takami H."/>
        </authorList>
    </citation>
    <scope>NUCLEOTIDE SEQUENCE</scope>
    <source>
        <strain evidence="1">Expedition CK06-06</strain>
    </source>
</reference>
<comment type="caution">
    <text evidence="1">The sequence shown here is derived from an EMBL/GenBank/DDBJ whole genome shotgun (WGS) entry which is preliminary data.</text>
</comment>